<evidence type="ECO:0000256" key="3">
    <source>
        <dbReference type="SAM" id="MobiDB-lite"/>
    </source>
</evidence>
<dbReference type="SMART" id="SM00382">
    <property type="entry name" value="AAA"/>
    <property type="match status" value="1"/>
</dbReference>
<dbReference type="InterPro" id="IPR003439">
    <property type="entry name" value="ABC_transporter-like_ATP-bd"/>
</dbReference>
<dbReference type="OrthoDB" id="9806127at2"/>
<dbReference type="AlphaFoldDB" id="A0A4R5V2V7"/>
<dbReference type="GO" id="GO:0005524">
    <property type="term" value="F:ATP binding"/>
    <property type="evidence" value="ECO:0007669"/>
    <property type="project" value="UniProtKB-KW"/>
</dbReference>
<dbReference type="InterPro" id="IPR003593">
    <property type="entry name" value="AAA+_ATPase"/>
</dbReference>
<evidence type="ECO:0000259" key="4">
    <source>
        <dbReference type="PROSITE" id="PS50893"/>
    </source>
</evidence>
<reference evidence="5 6" key="1">
    <citation type="submission" date="2019-03" db="EMBL/GenBank/DDBJ databases">
        <title>Ruegeria lutea sp. nov., a novel strain, isolated from marine sediment, the Masan Bay, South Korea.</title>
        <authorList>
            <person name="Kim J."/>
            <person name="Kim D.-Y."/>
            <person name="Lee S.-S."/>
        </authorList>
    </citation>
    <scope>NUCLEOTIDE SEQUENCE [LARGE SCALE GENOMIC DNA]</scope>
    <source>
        <strain evidence="5 6">318-1</strain>
    </source>
</reference>
<dbReference type="RefSeq" id="WP_133360062.1">
    <property type="nucleotide sequence ID" value="NZ_SMUV01000067.1"/>
</dbReference>
<name>A0A4R5V2V7_9RHOB</name>
<dbReference type="Gene3D" id="3.40.50.300">
    <property type="entry name" value="P-loop containing nucleotide triphosphate hydrolases"/>
    <property type="match status" value="1"/>
</dbReference>
<sequence length="231" mass="22989">AARAAADAPGTGARVGRLAGPPTLEMTGVTVRRGGLRHPLPDLAIGAGESVALRGPSGTGKSTLLDLAAGLLRPGAGRIVVAGQPLDDTTADAWRARLAFVPQSVHVPDVTLREFLDPHGQGADMDAALAKARASSIVAALPEGLDTRLGETGAGVSGGEARRLLLARAFLTGADVILADEPTADLDQGTAGAIIAALAALAGEGRTVIVATHDAALCAAMGRVIDLEGAA</sequence>
<dbReference type="PANTHER" id="PTHR24221">
    <property type="entry name" value="ATP-BINDING CASSETTE SUB-FAMILY B"/>
    <property type="match status" value="1"/>
</dbReference>
<proteinExistence type="predicted"/>
<dbReference type="GO" id="GO:0016887">
    <property type="term" value="F:ATP hydrolysis activity"/>
    <property type="evidence" value="ECO:0007669"/>
    <property type="project" value="InterPro"/>
</dbReference>
<evidence type="ECO:0000313" key="6">
    <source>
        <dbReference type="Proteomes" id="UP000295301"/>
    </source>
</evidence>
<dbReference type="InterPro" id="IPR027417">
    <property type="entry name" value="P-loop_NTPase"/>
</dbReference>
<keyword evidence="1" id="KW-0547">Nucleotide-binding</keyword>
<keyword evidence="6" id="KW-1185">Reference proteome</keyword>
<dbReference type="PROSITE" id="PS00211">
    <property type="entry name" value="ABC_TRANSPORTER_1"/>
    <property type="match status" value="1"/>
</dbReference>
<evidence type="ECO:0000256" key="2">
    <source>
        <dbReference type="ARBA" id="ARBA00022840"/>
    </source>
</evidence>
<dbReference type="GO" id="GO:0042626">
    <property type="term" value="F:ATPase-coupled transmembrane transporter activity"/>
    <property type="evidence" value="ECO:0007669"/>
    <property type="project" value="TreeGrafter"/>
</dbReference>
<feature type="non-terminal residue" evidence="5">
    <location>
        <position position="1"/>
    </location>
</feature>
<feature type="region of interest" description="Disordered" evidence="3">
    <location>
        <begin position="1"/>
        <end position="21"/>
    </location>
</feature>
<dbReference type="EMBL" id="SMUV01000067">
    <property type="protein sequence ID" value="TDK46163.1"/>
    <property type="molecule type" value="Genomic_DNA"/>
</dbReference>
<dbReference type="Pfam" id="PF00005">
    <property type="entry name" value="ABC_tran"/>
    <property type="match status" value="1"/>
</dbReference>
<evidence type="ECO:0000256" key="1">
    <source>
        <dbReference type="ARBA" id="ARBA00022741"/>
    </source>
</evidence>
<dbReference type="Proteomes" id="UP000295301">
    <property type="component" value="Unassembled WGS sequence"/>
</dbReference>
<dbReference type="InterPro" id="IPR039421">
    <property type="entry name" value="Type_1_exporter"/>
</dbReference>
<gene>
    <name evidence="5" type="ORF">E1832_12290</name>
</gene>
<comment type="caution">
    <text evidence="5">The sequence shown here is derived from an EMBL/GenBank/DDBJ whole genome shotgun (WGS) entry which is preliminary data.</text>
</comment>
<feature type="domain" description="ABC transporter" evidence="4">
    <location>
        <begin position="21"/>
        <end position="231"/>
    </location>
</feature>
<dbReference type="SUPFAM" id="SSF52540">
    <property type="entry name" value="P-loop containing nucleoside triphosphate hydrolases"/>
    <property type="match status" value="1"/>
</dbReference>
<evidence type="ECO:0000313" key="5">
    <source>
        <dbReference type="EMBL" id="TDK46163.1"/>
    </source>
</evidence>
<feature type="compositionally biased region" description="Low complexity" evidence="3">
    <location>
        <begin position="1"/>
        <end position="14"/>
    </location>
</feature>
<dbReference type="PANTHER" id="PTHR24221:SF590">
    <property type="entry name" value="COMPONENT LINKED WITH THE ASSEMBLY OF CYTOCHROME' TRANSPORT TRANSMEMBRANE ATP-BINDING PROTEIN ABC TRANSPORTER CYDD-RELATED"/>
    <property type="match status" value="1"/>
</dbReference>
<accession>A0A4R5V2V7</accession>
<dbReference type="InterPro" id="IPR017871">
    <property type="entry name" value="ABC_transporter-like_CS"/>
</dbReference>
<protein>
    <submittedName>
        <fullName evidence="5">ATP-binding cassette domain-containing protein</fullName>
    </submittedName>
</protein>
<dbReference type="PROSITE" id="PS50893">
    <property type="entry name" value="ABC_TRANSPORTER_2"/>
    <property type="match status" value="1"/>
</dbReference>
<organism evidence="5 6">
    <name type="scientific">Antarcticimicrobium luteum</name>
    <dbReference type="NCBI Taxonomy" id="2547397"/>
    <lineage>
        <taxon>Bacteria</taxon>
        <taxon>Pseudomonadati</taxon>
        <taxon>Pseudomonadota</taxon>
        <taxon>Alphaproteobacteria</taxon>
        <taxon>Rhodobacterales</taxon>
        <taxon>Paracoccaceae</taxon>
        <taxon>Antarcticimicrobium</taxon>
    </lineage>
</organism>
<keyword evidence="2 5" id="KW-0067">ATP-binding</keyword>